<dbReference type="EMBL" id="JBHTLN010000002">
    <property type="protein sequence ID" value="MFD1123017.1"/>
    <property type="molecule type" value="Genomic_DNA"/>
</dbReference>
<accession>A0ABW3PHC4</accession>
<feature type="modified residue" description="4-aspartylphosphate" evidence="4">
    <location>
        <position position="503"/>
    </location>
</feature>
<dbReference type="PROSITE" id="PS50110">
    <property type="entry name" value="RESPONSE_REGULATORY"/>
    <property type="match status" value="1"/>
</dbReference>
<dbReference type="InterPro" id="IPR004358">
    <property type="entry name" value="Sig_transdc_His_kin-like_C"/>
</dbReference>
<gene>
    <name evidence="7" type="ORF">ACFQ2T_10915</name>
</gene>
<feature type="domain" description="Response regulatory" evidence="6">
    <location>
        <begin position="454"/>
        <end position="569"/>
    </location>
</feature>
<dbReference type="SUPFAM" id="SSF52172">
    <property type="entry name" value="CheY-like"/>
    <property type="match status" value="1"/>
</dbReference>
<comment type="catalytic activity">
    <reaction evidence="1">
        <text>ATP + protein L-histidine = ADP + protein N-phospho-L-histidine.</text>
        <dbReference type="EC" id="2.7.13.3"/>
    </reaction>
</comment>
<dbReference type="PROSITE" id="PS50109">
    <property type="entry name" value="HIS_KIN"/>
    <property type="match status" value="1"/>
</dbReference>
<evidence type="ECO:0000256" key="3">
    <source>
        <dbReference type="ARBA" id="ARBA00022553"/>
    </source>
</evidence>
<sequence>MDENKVSYLKLVNSPTQANDGKPGDATHDQEALIEVSAGQDRPAGQIIPSELSDTLRNMMGLLALPGLWVGRSGQGILKLTFEAIERTLPIRFIYSEVQLEPHSVYASLMWDRQFESGDQLGAWQPALNDFKQLAMQEAQPYTHILHGETLRLIKLRLGYGPTGGTIWFGSQKPDFPSLTDLAFIRSAITLAGTGLLTARAQQETERANRAKDEFMAILGHELRNPLAPIMMSLDVLKIKNKGDLPNELHIIDRQAKHLTQLVDDLLDISRITAGKTTLKNDLVNLQDVLARAIENCTPLLNEKRHHFSKSLSSEHQHFVRGDAYRLIQIFSNLLNNAAKFMNEGGHIYVGSTLSGNMIEITIQDQGPGIPAELLPNIFNMFEQGRQTIERSQGGLGIGLSVVKSLVELHKGRVQVESVEGHGAKFSVLLPVANDAGQMELVSDKTAHTISPKKILLVDDNVDAVQTLAEYLELIGYNTTTATHPDDALSVMPEFNPDIVILDIGLPGMSGYELATLIRKNARQAPFMIALTGYGQQKDIAMSKQAGFDIHLTKPIALEALEEALSRLDNRST</sequence>
<dbReference type="SMART" id="SM00388">
    <property type="entry name" value="HisKA"/>
    <property type="match status" value="1"/>
</dbReference>
<dbReference type="InterPro" id="IPR011006">
    <property type="entry name" value="CheY-like_superfamily"/>
</dbReference>
<evidence type="ECO:0000313" key="7">
    <source>
        <dbReference type="EMBL" id="MFD1123017.1"/>
    </source>
</evidence>
<dbReference type="InterPro" id="IPR003661">
    <property type="entry name" value="HisK_dim/P_dom"/>
</dbReference>
<dbReference type="Gene3D" id="1.10.287.130">
    <property type="match status" value="1"/>
</dbReference>
<dbReference type="InterPro" id="IPR001789">
    <property type="entry name" value="Sig_transdc_resp-reg_receiver"/>
</dbReference>
<comment type="caution">
    <text evidence="7">The sequence shown here is derived from an EMBL/GenBank/DDBJ whole genome shotgun (WGS) entry which is preliminary data.</text>
</comment>
<proteinExistence type="predicted"/>
<dbReference type="InterPro" id="IPR005467">
    <property type="entry name" value="His_kinase_dom"/>
</dbReference>
<dbReference type="Gene3D" id="3.40.50.2300">
    <property type="match status" value="1"/>
</dbReference>
<keyword evidence="3 4" id="KW-0597">Phosphoprotein</keyword>
<evidence type="ECO:0000256" key="1">
    <source>
        <dbReference type="ARBA" id="ARBA00000085"/>
    </source>
</evidence>
<dbReference type="CDD" id="cd17580">
    <property type="entry name" value="REC_2_DhkD-like"/>
    <property type="match status" value="1"/>
</dbReference>
<evidence type="ECO:0000313" key="8">
    <source>
        <dbReference type="Proteomes" id="UP001597206"/>
    </source>
</evidence>
<dbReference type="SUPFAM" id="SSF47384">
    <property type="entry name" value="Homodimeric domain of signal transducing histidine kinase"/>
    <property type="match status" value="1"/>
</dbReference>
<evidence type="ECO:0000259" key="6">
    <source>
        <dbReference type="PROSITE" id="PS50110"/>
    </source>
</evidence>
<dbReference type="InterPro" id="IPR003594">
    <property type="entry name" value="HATPase_dom"/>
</dbReference>
<dbReference type="Pfam" id="PF00512">
    <property type="entry name" value="HisKA"/>
    <property type="match status" value="1"/>
</dbReference>
<dbReference type="Pfam" id="PF00072">
    <property type="entry name" value="Response_reg"/>
    <property type="match status" value="1"/>
</dbReference>
<dbReference type="RefSeq" id="WP_379034326.1">
    <property type="nucleotide sequence ID" value="NZ_JBHTLN010000002.1"/>
</dbReference>
<keyword evidence="7" id="KW-0067">ATP-binding</keyword>
<dbReference type="SUPFAM" id="SSF55874">
    <property type="entry name" value="ATPase domain of HSP90 chaperone/DNA topoisomerase II/histidine kinase"/>
    <property type="match status" value="1"/>
</dbReference>
<reference evidence="8" key="1">
    <citation type="journal article" date="2019" name="Int. J. Syst. Evol. Microbiol.">
        <title>The Global Catalogue of Microorganisms (GCM) 10K type strain sequencing project: providing services to taxonomists for standard genome sequencing and annotation.</title>
        <authorList>
            <consortium name="The Broad Institute Genomics Platform"/>
            <consortium name="The Broad Institute Genome Sequencing Center for Infectious Disease"/>
            <person name="Wu L."/>
            <person name="Ma J."/>
        </authorList>
    </citation>
    <scope>NUCLEOTIDE SEQUENCE [LARGE SCALE GENOMIC DNA]</scope>
    <source>
        <strain evidence="8">CCUG 58411</strain>
    </source>
</reference>
<organism evidence="7 8">
    <name type="scientific">Methylophilus flavus</name>
    <dbReference type="NCBI Taxonomy" id="640084"/>
    <lineage>
        <taxon>Bacteria</taxon>
        <taxon>Pseudomonadati</taxon>
        <taxon>Pseudomonadota</taxon>
        <taxon>Betaproteobacteria</taxon>
        <taxon>Nitrosomonadales</taxon>
        <taxon>Methylophilaceae</taxon>
        <taxon>Methylophilus</taxon>
    </lineage>
</organism>
<dbReference type="CDD" id="cd00075">
    <property type="entry name" value="HATPase"/>
    <property type="match status" value="1"/>
</dbReference>
<keyword evidence="8" id="KW-1185">Reference proteome</keyword>
<dbReference type="Gene3D" id="3.30.565.10">
    <property type="entry name" value="Histidine kinase-like ATPase, C-terminal domain"/>
    <property type="match status" value="1"/>
</dbReference>
<dbReference type="GO" id="GO:0005524">
    <property type="term" value="F:ATP binding"/>
    <property type="evidence" value="ECO:0007669"/>
    <property type="project" value="UniProtKB-KW"/>
</dbReference>
<name>A0ABW3PHC4_9PROT</name>
<evidence type="ECO:0000256" key="4">
    <source>
        <dbReference type="PROSITE-ProRule" id="PRU00169"/>
    </source>
</evidence>
<dbReference type="SMART" id="SM00387">
    <property type="entry name" value="HATPase_c"/>
    <property type="match status" value="1"/>
</dbReference>
<dbReference type="CDD" id="cd00082">
    <property type="entry name" value="HisKA"/>
    <property type="match status" value="1"/>
</dbReference>
<dbReference type="PANTHER" id="PTHR43547">
    <property type="entry name" value="TWO-COMPONENT HISTIDINE KINASE"/>
    <property type="match status" value="1"/>
</dbReference>
<feature type="domain" description="Histidine kinase" evidence="5">
    <location>
        <begin position="218"/>
        <end position="434"/>
    </location>
</feature>
<dbReference type="PRINTS" id="PR00344">
    <property type="entry name" value="BCTRLSENSOR"/>
</dbReference>
<dbReference type="Pfam" id="PF02518">
    <property type="entry name" value="HATPase_c"/>
    <property type="match status" value="1"/>
</dbReference>
<dbReference type="InterPro" id="IPR036097">
    <property type="entry name" value="HisK_dim/P_sf"/>
</dbReference>
<protein>
    <recommendedName>
        <fullName evidence="2">histidine kinase</fullName>
        <ecNumber evidence="2">2.7.13.3</ecNumber>
    </recommendedName>
</protein>
<dbReference type="EC" id="2.7.13.3" evidence="2"/>
<dbReference type="Proteomes" id="UP001597206">
    <property type="component" value="Unassembled WGS sequence"/>
</dbReference>
<dbReference type="PANTHER" id="PTHR43547:SF2">
    <property type="entry name" value="HYBRID SIGNAL TRANSDUCTION HISTIDINE KINASE C"/>
    <property type="match status" value="1"/>
</dbReference>
<dbReference type="SMART" id="SM00448">
    <property type="entry name" value="REC"/>
    <property type="match status" value="1"/>
</dbReference>
<evidence type="ECO:0000259" key="5">
    <source>
        <dbReference type="PROSITE" id="PS50109"/>
    </source>
</evidence>
<evidence type="ECO:0000256" key="2">
    <source>
        <dbReference type="ARBA" id="ARBA00012438"/>
    </source>
</evidence>
<dbReference type="InterPro" id="IPR036890">
    <property type="entry name" value="HATPase_C_sf"/>
</dbReference>
<keyword evidence="7" id="KW-0547">Nucleotide-binding</keyword>